<keyword evidence="2 6" id="KW-0378">Hydrolase</keyword>
<feature type="transmembrane region" description="Helical" evidence="3">
    <location>
        <begin position="184"/>
        <end position="204"/>
    </location>
</feature>
<protein>
    <submittedName>
        <fullName evidence="6">Alpha/Beta hydrolase protein</fullName>
    </submittedName>
</protein>
<feature type="domain" description="Rhodopsin" evidence="5">
    <location>
        <begin position="35"/>
        <end position="279"/>
    </location>
</feature>
<comment type="caution">
    <text evidence="6">The sequence shown here is derived from an EMBL/GenBank/DDBJ whole genome shotgun (WGS) entry which is preliminary data.</text>
</comment>
<dbReference type="InterPro" id="IPR049326">
    <property type="entry name" value="Rhodopsin_dom_fungi"/>
</dbReference>
<dbReference type="InterPro" id="IPR029058">
    <property type="entry name" value="AB_hydrolase_fold"/>
</dbReference>
<sequence length="955" mass="107081">MASVSPQDLPLDDRSDALKIPIVTLITFSSIFVVLRLGVSIRNRNFFLLTDHFLWTGHVLAIAGAIACYKMAEYGGGRHIYDPIFQNMDNLKKYMYYLWVGQLLNLYGMALVKLSICAYIFMLNFSKGFRILIWVSVVIHIGLNFVFPTIILFGECTPYSKHWDVTGQQSGSCWSTKPKVISGYAGAATNILTDLIYTIAPLVYISRVQLNKRTIWGVRVVFLLGLITTTISALKLYEMKALNDSPDPTYTSVNLSIYAIAEVFVGVFTACLPPLRKTFDDILRRILPAGMVSSRGTSDSYALHKLSNRSTNITKESKVKHESDGDSDYAILEETQPGNQGSVDEILKTTEVSPIMPIPILEKLFNRFRILAKIHLRIGFRLCFELAQGRNMRHNKPPYTYPINHHMQAQPPSQDNCATMSKPSQPFPLDLQFRGHIEGLTYLSPSSKPLCHFFGGVPFALPPVGPFRFQKPRPLPTCYRYGTKVNPARFTGGTGLCPQQTRTDVDADAWDEDCLQSNVWVPVGEAPTGGWPVLVWIHGGFLQFGNPNDLDFRAFLDESISKCIIVAPAYRLNLFGFLASSALSSSCADVATNVGFWDQRMALQWTFENINYFGGNASNITLAGYSAGAHSVFHQLAYDLGVPDNKAIIKRAMMLSNGPGMQPKSLDEAQHQYEEFITALGISTTLPPSEQLKHLRAKSAKDLIAATNTVKFHQFRAVTDGTFVRPTLLNEISNGTFARLMRRRGVKLMLGECSDEHFVYGTWRPPQSGYANMFHRLEADYSHNAVKVLMDHYFPTGKLGAKFKTWQEAFGHIYADVQVHALERGMVDALIRHGVGDLVYRYRIEWRAECVVNKFPKNWGVTHTADMPMWFWGNGWVLSEVEKDIVRKGVHEPLKKFLVGEEEVGWGTKGLQIRTLKADGRVEIEEDGRLDAGLELWGRLKRVGALGQGAERAKL</sequence>
<dbReference type="PANTHER" id="PTHR43142">
    <property type="entry name" value="CARBOXYLIC ESTER HYDROLASE"/>
    <property type="match status" value="1"/>
</dbReference>
<evidence type="ECO:0000313" key="7">
    <source>
        <dbReference type="Proteomes" id="UP000813461"/>
    </source>
</evidence>
<accession>A0A8K0REA6</accession>
<evidence type="ECO:0000256" key="1">
    <source>
        <dbReference type="ARBA" id="ARBA00005964"/>
    </source>
</evidence>
<keyword evidence="3" id="KW-1133">Transmembrane helix</keyword>
<dbReference type="Pfam" id="PF00135">
    <property type="entry name" value="COesterase"/>
    <property type="match status" value="1"/>
</dbReference>
<dbReference type="Pfam" id="PF20684">
    <property type="entry name" value="Fung_rhodopsin"/>
    <property type="match status" value="1"/>
</dbReference>
<keyword evidence="3" id="KW-0812">Transmembrane</keyword>
<feature type="transmembrane region" description="Helical" evidence="3">
    <location>
        <begin position="216"/>
        <end position="237"/>
    </location>
</feature>
<evidence type="ECO:0000259" key="4">
    <source>
        <dbReference type="Pfam" id="PF00135"/>
    </source>
</evidence>
<keyword evidence="7" id="KW-1185">Reference proteome</keyword>
<evidence type="ECO:0000256" key="2">
    <source>
        <dbReference type="ARBA" id="ARBA00022801"/>
    </source>
</evidence>
<name>A0A8K0REA6_9PLEO</name>
<organism evidence="6 7">
    <name type="scientific">Paraphoma chrysanthemicola</name>
    <dbReference type="NCBI Taxonomy" id="798071"/>
    <lineage>
        <taxon>Eukaryota</taxon>
        <taxon>Fungi</taxon>
        <taxon>Dikarya</taxon>
        <taxon>Ascomycota</taxon>
        <taxon>Pezizomycotina</taxon>
        <taxon>Dothideomycetes</taxon>
        <taxon>Pleosporomycetidae</taxon>
        <taxon>Pleosporales</taxon>
        <taxon>Pleosporineae</taxon>
        <taxon>Phaeosphaeriaceae</taxon>
        <taxon>Paraphoma</taxon>
    </lineage>
</organism>
<dbReference type="PANTHER" id="PTHR43142:SF4">
    <property type="entry name" value="CARBOXYLIC ESTER HYDROLASE"/>
    <property type="match status" value="1"/>
</dbReference>
<feature type="transmembrane region" description="Helical" evidence="3">
    <location>
        <begin position="53"/>
        <end position="72"/>
    </location>
</feature>
<feature type="transmembrane region" description="Helical" evidence="3">
    <location>
        <begin position="131"/>
        <end position="153"/>
    </location>
</feature>
<dbReference type="InterPro" id="IPR019826">
    <property type="entry name" value="Carboxylesterase_B_AS"/>
</dbReference>
<reference evidence="6" key="1">
    <citation type="journal article" date="2021" name="Nat. Commun.">
        <title>Genetic determinants of endophytism in the Arabidopsis root mycobiome.</title>
        <authorList>
            <person name="Mesny F."/>
            <person name="Miyauchi S."/>
            <person name="Thiergart T."/>
            <person name="Pickel B."/>
            <person name="Atanasova L."/>
            <person name="Karlsson M."/>
            <person name="Huettel B."/>
            <person name="Barry K.W."/>
            <person name="Haridas S."/>
            <person name="Chen C."/>
            <person name="Bauer D."/>
            <person name="Andreopoulos W."/>
            <person name="Pangilinan J."/>
            <person name="LaButti K."/>
            <person name="Riley R."/>
            <person name="Lipzen A."/>
            <person name="Clum A."/>
            <person name="Drula E."/>
            <person name="Henrissat B."/>
            <person name="Kohler A."/>
            <person name="Grigoriev I.V."/>
            <person name="Martin F.M."/>
            <person name="Hacquard S."/>
        </authorList>
    </citation>
    <scope>NUCLEOTIDE SEQUENCE</scope>
    <source>
        <strain evidence="6">MPI-SDFR-AT-0120</strain>
    </source>
</reference>
<keyword evidence="3" id="KW-0472">Membrane</keyword>
<comment type="similarity">
    <text evidence="1">Belongs to the type-B carboxylesterase/lipase family.</text>
</comment>
<dbReference type="EMBL" id="JAGMVJ010000002">
    <property type="protein sequence ID" value="KAH7093308.1"/>
    <property type="molecule type" value="Genomic_DNA"/>
</dbReference>
<dbReference type="OrthoDB" id="6846267at2759"/>
<feature type="domain" description="Carboxylesterase type B" evidence="4">
    <location>
        <begin position="435"/>
        <end position="872"/>
    </location>
</feature>
<evidence type="ECO:0000256" key="3">
    <source>
        <dbReference type="SAM" id="Phobius"/>
    </source>
</evidence>
<gene>
    <name evidence="6" type="ORF">FB567DRAFT_433222</name>
</gene>
<feature type="transmembrane region" description="Helical" evidence="3">
    <location>
        <begin position="20"/>
        <end position="41"/>
    </location>
</feature>
<evidence type="ECO:0000313" key="6">
    <source>
        <dbReference type="EMBL" id="KAH7093308.1"/>
    </source>
</evidence>
<dbReference type="Gene3D" id="3.40.50.1820">
    <property type="entry name" value="alpha/beta hydrolase"/>
    <property type="match status" value="1"/>
</dbReference>
<feature type="transmembrane region" description="Helical" evidence="3">
    <location>
        <begin position="96"/>
        <end position="122"/>
    </location>
</feature>
<dbReference type="SUPFAM" id="SSF53474">
    <property type="entry name" value="alpha/beta-Hydrolases"/>
    <property type="match status" value="1"/>
</dbReference>
<proteinExistence type="inferred from homology"/>
<evidence type="ECO:0000259" key="5">
    <source>
        <dbReference type="Pfam" id="PF20684"/>
    </source>
</evidence>
<dbReference type="Proteomes" id="UP000813461">
    <property type="component" value="Unassembled WGS sequence"/>
</dbReference>
<dbReference type="PROSITE" id="PS00122">
    <property type="entry name" value="CARBOXYLESTERASE_B_1"/>
    <property type="match status" value="1"/>
</dbReference>
<dbReference type="GO" id="GO:0016787">
    <property type="term" value="F:hydrolase activity"/>
    <property type="evidence" value="ECO:0007669"/>
    <property type="project" value="UniProtKB-KW"/>
</dbReference>
<dbReference type="AlphaFoldDB" id="A0A8K0REA6"/>
<dbReference type="InterPro" id="IPR002018">
    <property type="entry name" value="CarbesteraseB"/>
</dbReference>